<organism evidence="3 4">
    <name type="scientific">Trichoderma parareesei</name>
    <name type="common">Filamentous fungus</name>
    <dbReference type="NCBI Taxonomy" id="858221"/>
    <lineage>
        <taxon>Eukaryota</taxon>
        <taxon>Fungi</taxon>
        <taxon>Dikarya</taxon>
        <taxon>Ascomycota</taxon>
        <taxon>Pezizomycotina</taxon>
        <taxon>Sordariomycetes</taxon>
        <taxon>Hypocreomycetidae</taxon>
        <taxon>Hypocreales</taxon>
        <taxon>Hypocreaceae</taxon>
        <taxon>Trichoderma</taxon>
    </lineage>
</organism>
<dbReference type="Gene3D" id="3.40.50.300">
    <property type="entry name" value="P-loop containing nucleotide triphosphate hydrolases"/>
    <property type="match status" value="1"/>
</dbReference>
<feature type="domain" description="ATPase AAA-type core" evidence="2">
    <location>
        <begin position="206"/>
        <end position="271"/>
    </location>
</feature>
<gene>
    <name evidence="3" type="ORF">A9Z42_0074770</name>
</gene>
<accession>A0A2H2ZIX4</accession>
<name>A0A2H2ZIX4_TRIPA</name>
<feature type="compositionally biased region" description="Basic and acidic residues" evidence="1">
    <location>
        <begin position="77"/>
        <end position="92"/>
    </location>
</feature>
<reference evidence="3 4" key="1">
    <citation type="journal article" date="2015" name="Genome Announc.">
        <title>Genome sequence and annotation of Trichoderma parareesei, the ancestor of the cellulase producer Trichoderma reesei.</title>
        <authorList>
            <person name="Yang D."/>
            <person name="Pomraning K."/>
            <person name="Kopchinskiy A."/>
            <person name="Karimi Aghcheh R."/>
            <person name="Atanasova L."/>
            <person name="Chenthamara K."/>
            <person name="Baker S.E."/>
            <person name="Zhang R."/>
            <person name="Shen Q."/>
            <person name="Freitag M."/>
            <person name="Kubicek C.P."/>
            <person name="Druzhinina I.S."/>
        </authorList>
    </citation>
    <scope>NUCLEOTIDE SEQUENCE [LARGE SCALE GENOMIC DNA]</scope>
    <source>
        <strain evidence="3 4">CBS 125925</strain>
    </source>
</reference>
<dbReference type="GO" id="GO:0005524">
    <property type="term" value="F:ATP binding"/>
    <property type="evidence" value="ECO:0007669"/>
    <property type="project" value="InterPro"/>
</dbReference>
<evidence type="ECO:0000313" key="4">
    <source>
        <dbReference type="Proteomes" id="UP000219286"/>
    </source>
</evidence>
<dbReference type="InterPro" id="IPR027417">
    <property type="entry name" value="P-loop_NTPase"/>
</dbReference>
<dbReference type="AlphaFoldDB" id="A0A2H2ZIX4"/>
<dbReference type="GO" id="GO:0016887">
    <property type="term" value="F:ATP hydrolysis activity"/>
    <property type="evidence" value="ECO:0007669"/>
    <property type="project" value="InterPro"/>
</dbReference>
<proteinExistence type="predicted"/>
<comment type="caution">
    <text evidence="3">The sequence shown here is derived from an EMBL/GenBank/DDBJ whole genome shotgun (WGS) entry which is preliminary data.</text>
</comment>
<evidence type="ECO:0000313" key="3">
    <source>
        <dbReference type="EMBL" id="OTA06709.1"/>
    </source>
</evidence>
<dbReference type="Proteomes" id="UP000219286">
    <property type="component" value="Unassembled WGS sequence"/>
</dbReference>
<dbReference type="EMBL" id="LFMI01000708">
    <property type="protein sequence ID" value="OTA06709.1"/>
    <property type="molecule type" value="Genomic_DNA"/>
</dbReference>
<dbReference type="PANTHER" id="PTHR46411:SF3">
    <property type="entry name" value="AAA+ ATPASE DOMAIN-CONTAINING PROTEIN"/>
    <property type="match status" value="1"/>
</dbReference>
<evidence type="ECO:0000259" key="2">
    <source>
        <dbReference type="Pfam" id="PF00004"/>
    </source>
</evidence>
<dbReference type="InterPro" id="IPR003959">
    <property type="entry name" value="ATPase_AAA_core"/>
</dbReference>
<dbReference type="PANTHER" id="PTHR46411">
    <property type="entry name" value="FAMILY ATPASE, PUTATIVE-RELATED"/>
    <property type="match status" value="1"/>
</dbReference>
<dbReference type="Pfam" id="PF00004">
    <property type="entry name" value="AAA"/>
    <property type="match status" value="1"/>
</dbReference>
<protein>
    <recommendedName>
        <fullName evidence="2">ATPase AAA-type core domain-containing protein</fullName>
    </recommendedName>
</protein>
<sequence>MFTGVAYRKFFDGKLDLQEDKIVIDGETLRGLCLLHGARAVAKGVHAHEDPDATGFLINGISPRFLLDLLTSEAADDSERSTGGEPGRHSEHSVQGADSIYETSTDGEGICDDCQRRTRERLKEAKSTLSMIFHPTITGYSLAHWSWFEFPVDGIGDVKWDGQAWEYLMLEEHAKELMRMAVTPHVSMSAPNLGGTGPGGRGAFNILLHGPSDTGKTLTVEALCGHLQVPLMKISVDTFMVAPEIISAAVIHQKMLEVCHRWGAILLVDDLPFLWSQLVLAAQQKQWPSIVLQHLMSPRGHGVIFFTSKGGHVNWGEGALPQIKFLRGAARDA</sequence>
<dbReference type="SUPFAM" id="SSF52540">
    <property type="entry name" value="P-loop containing nucleoside triphosphate hydrolases"/>
    <property type="match status" value="1"/>
</dbReference>
<feature type="region of interest" description="Disordered" evidence="1">
    <location>
        <begin position="76"/>
        <end position="97"/>
    </location>
</feature>
<dbReference type="OrthoDB" id="10042665at2759"/>
<evidence type="ECO:0000256" key="1">
    <source>
        <dbReference type="SAM" id="MobiDB-lite"/>
    </source>
</evidence>
<keyword evidence="4" id="KW-1185">Reference proteome</keyword>